<reference evidence="1 2" key="1">
    <citation type="submission" date="2015-01" db="EMBL/GenBank/DDBJ databases">
        <title>The Genome Sequence of Ochroconis gallopava CBS43764.</title>
        <authorList>
            <consortium name="The Broad Institute Genomics Platform"/>
            <person name="Cuomo C."/>
            <person name="de Hoog S."/>
            <person name="Gorbushina A."/>
            <person name="Stielow B."/>
            <person name="Teixiera M."/>
            <person name="Abouelleil A."/>
            <person name="Chapman S.B."/>
            <person name="Priest M."/>
            <person name="Young S.K."/>
            <person name="Wortman J."/>
            <person name="Nusbaum C."/>
            <person name="Birren B."/>
        </authorList>
    </citation>
    <scope>NUCLEOTIDE SEQUENCE [LARGE SCALE GENOMIC DNA]</scope>
    <source>
        <strain evidence="1 2">CBS 43764</strain>
    </source>
</reference>
<dbReference type="InParanoid" id="A0A0D2BBN3"/>
<organism evidence="1 2">
    <name type="scientific">Verruconis gallopava</name>
    <dbReference type="NCBI Taxonomy" id="253628"/>
    <lineage>
        <taxon>Eukaryota</taxon>
        <taxon>Fungi</taxon>
        <taxon>Dikarya</taxon>
        <taxon>Ascomycota</taxon>
        <taxon>Pezizomycotina</taxon>
        <taxon>Dothideomycetes</taxon>
        <taxon>Pleosporomycetidae</taxon>
        <taxon>Venturiales</taxon>
        <taxon>Sympoventuriaceae</taxon>
        <taxon>Verruconis</taxon>
    </lineage>
</organism>
<proteinExistence type="predicted"/>
<dbReference type="AlphaFoldDB" id="A0A0D2BBN3"/>
<dbReference type="EMBL" id="KN847530">
    <property type="protein sequence ID" value="KIW08779.1"/>
    <property type="molecule type" value="Genomic_DNA"/>
</dbReference>
<gene>
    <name evidence="1" type="ORF">PV09_00715</name>
</gene>
<evidence type="ECO:0000313" key="2">
    <source>
        <dbReference type="Proteomes" id="UP000053259"/>
    </source>
</evidence>
<dbReference type="VEuPathDB" id="FungiDB:PV09_00715"/>
<dbReference type="GeneID" id="27308688"/>
<accession>A0A0D2BBN3</accession>
<sequence>MTGEWTIDIDHLRMPPGLRKRLEAIETRDHGARYVCTAAGRGHIYFIDPFPHEGENYVYHLQTQWKLTYPNQLKGKIKKQGFIVLDRPRGMGCEVWDPLFAVTEMGVKRGSIELNWSESHDTVLKYHTKPWVMNDFATLHLVLEETYPALEITMTVVGSFLLAGVVATAS</sequence>
<keyword evidence="2" id="KW-1185">Reference proteome</keyword>
<protein>
    <submittedName>
        <fullName evidence="1">Uncharacterized protein</fullName>
    </submittedName>
</protein>
<dbReference type="HOGENOM" id="CLU_1571816_0_0_1"/>
<name>A0A0D2BBN3_9PEZI</name>
<dbReference type="Proteomes" id="UP000053259">
    <property type="component" value="Unassembled WGS sequence"/>
</dbReference>
<dbReference type="RefSeq" id="XP_016218648.1">
    <property type="nucleotide sequence ID" value="XM_016353495.1"/>
</dbReference>
<evidence type="ECO:0000313" key="1">
    <source>
        <dbReference type="EMBL" id="KIW08779.1"/>
    </source>
</evidence>